<keyword evidence="4 8" id="KW-0812">Transmembrane</keyword>
<evidence type="ECO:0000256" key="4">
    <source>
        <dbReference type="ARBA" id="ARBA00022692"/>
    </source>
</evidence>
<dbReference type="InterPro" id="IPR027469">
    <property type="entry name" value="Cation_efflux_TMD_sf"/>
</dbReference>
<dbReference type="Pfam" id="PF01545">
    <property type="entry name" value="Cation_efflux"/>
    <property type="match status" value="1"/>
</dbReference>
<dbReference type="InterPro" id="IPR058533">
    <property type="entry name" value="Cation_efflux_TM"/>
</dbReference>
<dbReference type="SUPFAM" id="SSF160240">
    <property type="entry name" value="Cation efflux protein cytoplasmic domain-like"/>
    <property type="match status" value="1"/>
</dbReference>
<dbReference type="SUPFAM" id="SSF161111">
    <property type="entry name" value="Cation efflux protein transmembrane domain-like"/>
    <property type="match status" value="1"/>
</dbReference>
<organism evidence="11 12">
    <name type="scientific">Sporomusa ovata</name>
    <dbReference type="NCBI Taxonomy" id="2378"/>
    <lineage>
        <taxon>Bacteria</taxon>
        <taxon>Bacillati</taxon>
        <taxon>Bacillota</taxon>
        <taxon>Negativicutes</taxon>
        <taxon>Selenomonadales</taxon>
        <taxon>Sporomusaceae</taxon>
        <taxon>Sporomusa</taxon>
    </lineage>
</organism>
<keyword evidence="3" id="KW-0813">Transport</keyword>
<reference evidence="12" key="1">
    <citation type="submission" date="2015-03" db="EMBL/GenBank/DDBJ databases">
        <authorList>
            <person name="Nijsse Bart"/>
        </authorList>
    </citation>
    <scope>NUCLEOTIDE SEQUENCE [LARGE SCALE GENOMIC DNA]</scope>
</reference>
<feature type="transmembrane region" description="Helical" evidence="8">
    <location>
        <begin position="87"/>
        <end position="111"/>
    </location>
</feature>
<dbReference type="Pfam" id="PF16916">
    <property type="entry name" value="ZT_dimer"/>
    <property type="match status" value="1"/>
</dbReference>
<feature type="domain" description="Cation efflux protein cytoplasmic" evidence="10">
    <location>
        <begin position="222"/>
        <end position="293"/>
    </location>
</feature>
<evidence type="ECO:0000256" key="7">
    <source>
        <dbReference type="ARBA" id="ARBA00023136"/>
    </source>
</evidence>
<evidence type="ECO:0000256" key="8">
    <source>
        <dbReference type="SAM" id="Phobius"/>
    </source>
</evidence>
<sequence length="303" mass="32697">MSSHHHGQEHYGEPGHNNKRGLGIALIVTFGIMLLEFIGGLVTNSLALLSDSGHMLSDVSSLALSLLAITVAAKPPSLRKTFGYQRFEILAALFNAITLFVISGFIIVEAFKRFQQPQAVDSISMMAIAFVGMLANIISAVALLKQGDVQENINMRSAYLHVIGDALSSVGAIVAGVLMQFYSWYLVDPIVSMLVAVVISKGAWKVAKQALHILMEGVPLNMDASQIKSDLAAISGVSEVHELRVWSLTSGCNALSCHLVAEAAADGQNILMQATNTIREKFKIQQAAIQIETSDYQCMQKLI</sequence>
<evidence type="ECO:0000256" key="5">
    <source>
        <dbReference type="ARBA" id="ARBA00022989"/>
    </source>
</evidence>
<dbReference type="RefSeq" id="WP_021170767.1">
    <property type="nucleotide sequence ID" value="NZ_CTRP01000002.1"/>
</dbReference>
<dbReference type="Proteomes" id="UP000049855">
    <property type="component" value="Unassembled WGS sequence"/>
</dbReference>
<evidence type="ECO:0000256" key="3">
    <source>
        <dbReference type="ARBA" id="ARBA00022448"/>
    </source>
</evidence>
<feature type="transmembrane region" description="Helical" evidence="8">
    <location>
        <begin position="55"/>
        <end position="75"/>
    </location>
</feature>
<feature type="transmembrane region" description="Helical" evidence="8">
    <location>
        <begin position="21"/>
        <end position="43"/>
    </location>
</feature>
<feature type="transmembrane region" description="Helical" evidence="8">
    <location>
        <begin position="156"/>
        <end position="178"/>
    </location>
</feature>
<comment type="similarity">
    <text evidence="2">Belongs to the cation diffusion facilitator (CDF) transporter (TC 2.A.4) family. SLC30A subfamily.</text>
</comment>
<dbReference type="InterPro" id="IPR036837">
    <property type="entry name" value="Cation_efflux_CTD_sf"/>
</dbReference>
<evidence type="ECO:0000256" key="1">
    <source>
        <dbReference type="ARBA" id="ARBA00004141"/>
    </source>
</evidence>
<feature type="transmembrane region" description="Helical" evidence="8">
    <location>
        <begin position="184"/>
        <end position="204"/>
    </location>
</feature>
<evidence type="ECO:0000256" key="2">
    <source>
        <dbReference type="ARBA" id="ARBA00008873"/>
    </source>
</evidence>
<dbReference type="Gene3D" id="1.20.1510.10">
    <property type="entry name" value="Cation efflux protein transmembrane domain"/>
    <property type="match status" value="1"/>
</dbReference>
<dbReference type="GO" id="GO:0005385">
    <property type="term" value="F:zinc ion transmembrane transporter activity"/>
    <property type="evidence" value="ECO:0007669"/>
    <property type="project" value="TreeGrafter"/>
</dbReference>
<dbReference type="GO" id="GO:0005886">
    <property type="term" value="C:plasma membrane"/>
    <property type="evidence" value="ECO:0007669"/>
    <property type="project" value="TreeGrafter"/>
</dbReference>
<evidence type="ECO:0000259" key="9">
    <source>
        <dbReference type="Pfam" id="PF01545"/>
    </source>
</evidence>
<accession>A0A0U1KSP5</accession>
<protein>
    <submittedName>
        <fullName evidence="11">Cobalt-zinc-cadmium resistance protein CzcD</fullName>
    </submittedName>
</protein>
<feature type="transmembrane region" description="Helical" evidence="8">
    <location>
        <begin position="123"/>
        <end position="144"/>
    </location>
</feature>
<evidence type="ECO:0000259" key="10">
    <source>
        <dbReference type="Pfam" id="PF16916"/>
    </source>
</evidence>
<dbReference type="InterPro" id="IPR002524">
    <property type="entry name" value="Cation_efflux"/>
</dbReference>
<keyword evidence="12" id="KW-1185">Reference proteome</keyword>
<dbReference type="PANTHER" id="PTHR11562">
    <property type="entry name" value="CATION EFFLUX PROTEIN/ ZINC TRANSPORTER"/>
    <property type="match status" value="1"/>
</dbReference>
<evidence type="ECO:0000313" key="12">
    <source>
        <dbReference type="Proteomes" id="UP000049855"/>
    </source>
</evidence>
<evidence type="ECO:0000256" key="6">
    <source>
        <dbReference type="ARBA" id="ARBA00023065"/>
    </source>
</evidence>
<dbReference type="InterPro" id="IPR027470">
    <property type="entry name" value="Cation_efflux_CTD"/>
</dbReference>
<dbReference type="NCBIfam" id="TIGR01297">
    <property type="entry name" value="CDF"/>
    <property type="match status" value="1"/>
</dbReference>
<comment type="subcellular location">
    <subcellularLocation>
        <location evidence="1">Membrane</location>
        <topology evidence="1">Multi-pass membrane protein</topology>
    </subcellularLocation>
</comment>
<dbReference type="PANTHER" id="PTHR11562:SF17">
    <property type="entry name" value="RE54080P-RELATED"/>
    <property type="match status" value="1"/>
</dbReference>
<keyword evidence="7 8" id="KW-0472">Membrane</keyword>
<dbReference type="EMBL" id="CTRP01000002">
    <property type="protein sequence ID" value="CQR70139.1"/>
    <property type="molecule type" value="Genomic_DNA"/>
</dbReference>
<name>A0A0U1KSP5_9FIRM</name>
<keyword evidence="5 8" id="KW-1133">Transmembrane helix</keyword>
<feature type="domain" description="Cation efflux protein transmembrane" evidence="9">
    <location>
        <begin position="24"/>
        <end position="215"/>
    </location>
</feature>
<evidence type="ECO:0000313" key="11">
    <source>
        <dbReference type="EMBL" id="CQR70139.1"/>
    </source>
</evidence>
<gene>
    <name evidence="11" type="ORF">SpAn4DRAFT_4651</name>
</gene>
<dbReference type="AlphaFoldDB" id="A0A0U1KSP5"/>
<dbReference type="InterPro" id="IPR050681">
    <property type="entry name" value="CDF/SLC30A"/>
</dbReference>
<proteinExistence type="inferred from homology"/>
<keyword evidence="6" id="KW-0406">Ion transport</keyword>